<keyword evidence="1" id="KW-1185">Reference proteome</keyword>
<organism evidence="1 2">
    <name type="scientific">Acrobeloides nanus</name>
    <dbReference type="NCBI Taxonomy" id="290746"/>
    <lineage>
        <taxon>Eukaryota</taxon>
        <taxon>Metazoa</taxon>
        <taxon>Ecdysozoa</taxon>
        <taxon>Nematoda</taxon>
        <taxon>Chromadorea</taxon>
        <taxon>Rhabditida</taxon>
        <taxon>Tylenchina</taxon>
        <taxon>Cephalobomorpha</taxon>
        <taxon>Cephaloboidea</taxon>
        <taxon>Cephalobidae</taxon>
        <taxon>Acrobeloides</taxon>
    </lineage>
</organism>
<dbReference type="WBParaSite" id="ACRNAN_scaffold1738.g11723.t1">
    <property type="protein sequence ID" value="ACRNAN_scaffold1738.g11723.t1"/>
    <property type="gene ID" value="ACRNAN_scaffold1738.g11723"/>
</dbReference>
<evidence type="ECO:0000313" key="2">
    <source>
        <dbReference type="WBParaSite" id="ACRNAN_scaffold1738.g11723.t1"/>
    </source>
</evidence>
<reference evidence="2" key="1">
    <citation type="submission" date="2022-11" db="UniProtKB">
        <authorList>
            <consortium name="WormBaseParasite"/>
        </authorList>
    </citation>
    <scope>IDENTIFICATION</scope>
</reference>
<name>A0A914D2B5_9BILA</name>
<accession>A0A914D2B5</accession>
<evidence type="ECO:0000313" key="1">
    <source>
        <dbReference type="Proteomes" id="UP000887540"/>
    </source>
</evidence>
<sequence length="108" mass="11916">MDIMSGLQGDLGSNGAALALQNVMSVLQQAIVPYAEKITTRVQKLKKAGRKKATCFAKGYKMINKLMTKAEVRKIMQQVKNSVGTQSWSSVNNRMSGVLKFSQYTLTK</sequence>
<proteinExistence type="predicted"/>
<dbReference type="AlphaFoldDB" id="A0A914D2B5"/>
<dbReference type="Proteomes" id="UP000887540">
    <property type="component" value="Unplaced"/>
</dbReference>
<protein>
    <submittedName>
        <fullName evidence="2">Sperm-lysin</fullName>
    </submittedName>
</protein>